<accession>A0AAE1B9E4</accession>
<organism evidence="1 2">
    <name type="scientific">Elysia crispata</name>
    <name type="common">lettuce slug</name>
    <dbReference type="NCBI Taxonomy" id="231223"/>
    <lineage>
        <taxon>Eukaryota</taxon>
        <taxon>Metazoa</taxon>
        <taxon>Spiralia</taxon>
        <taxon>Lophotrochozoa</taxon>
        <taxon>Mollusca</taxon>
        <taxon>Gastropoda</taxon>
        <taxon>Heterobranchia</taxon>
        <taxon>Euthyneura</taxon>
        <taxon>Panpulmonata</taxon>
        <taxon>Sacoglossa</taxon>
        <taxon>Placobranchoidea</taxon>
        <taxon>Plakobranchidae</taxon>
        <taxon>Elysia</taxon>
    </lineage>
</organism>
<name>A0AAE1B9E4_9GAST</name>
<sequence length="176" mass="19856">MAELGSAFVSACVSSSFANYYEFALKENLGNDHLYPEPVLVFLREQSSNEISLCPPWLVSFYTCGITSNSSISNGERWGCVFWEFIIPLNSPRLEDRADCSEKILKAIWVVQFSQLPHYQNICWGRGLSFVFIRVSNQGRASSIRNNGVRAGGTKAEVRWAVETDWKGVDFGLRRS</sequence>
<proteinExistence type="predicted"/>
<evidence type="ECO:0000313" key="1">
    <source>
        <dbReference type="EMBL" id="KAK3802088.1"/>
    </source>
</evidence>
<keyword evidence="2" id="KW-1185">Reference proteome</keyword>
<evidence type="ECO:0000313" key="2">
    <source>
        <dbReference type="Proteomes" id="UP001283361"/>
    </source>
</evidence>
<reference evidence="1" key="1">
    <citation type="journal article" date="2023" name="G3 (Bethesda)">
        <title>A reference genome for the long-term kleptoplast-retaining sea slug Elysia crispata morphotype clarki.</title>
        <authorList>
            <person name="Eastman K.E."/>
            <person name="Pendleton A.L."/>
            <person name="Shaikh M.A."/>
            <person name="Suttiyut T."/>
            <person name="Ogas R."/>
            <person name="Tomko P."/>
            <person name="Gavelis G."/>
            <person name="Widhalm J.R."/>
            <person name="Wisecaver J.H."/>
        </authorList>
    </citation>
    <scope>NUCLEOTIDE SEQUENCE</scope>
    <source>
        <strain evidence="1">ECLA1</strain>
    </source>
</reference>
<gene>
    <name evidence="1" type="ORF">RRG08_049978</name>
</gene>
<dbReference type="AlphaFoldDB" id="A0AAE1B9E4"/>
<comment type="caution">
    <text evidence="1">The sequence shown here is derived from an EMBL/GenBank/DDBJ whole genome shotgun (WGS) entry which is preliminary data.</text>
</comment>
<dbReference type="Proteomes" id="UP001283361">
    <property type="component" value="Unassembled WGS sequence"/>
</dbReference>
<protein>
    <submittedName>
        <fullName evidence="1">Uncharacterized protein</fullName>
    </submittedName>
</protein>
<dbReference type="EMBL" id="JAWDGP010000265">
    <property type="protein sequence ID" value="KAK3802088.1"/>
    <property type="molecule type" value="Genomic_DNA"/>
</dbReference>